<evidence type="ECO:0000256" key="1">
    <source>
        <dbReference type="SAM" id="MobiDB-lite"/>
    </source>
</evidence>
<evidence type="ECO:0000313" key="2">
    <source>
        <dbReference type="EMBL" id="GAA2153034.1"/>
    </source>
</evidence>
<sequence>MDPATDPDALPADAVETLALAERLVVRRREVELEDLRVAAHWAALHGSDPREDPGFVRGRPGADRLISVGGEGTPKVRELCFHELGIARQVHAQAARALVADVLDLQHRLPLTWARLEALAGDAFVARKVAAKTRDLPLGLVGLVDVAVAAVLGRLSAGRVLAIAEAAIIEADVAGHAEKLAAERRRRYVGLSRTDEHGLRTVIARVAAGDAVWIDATVDRVADILATRPDLRPEDPGDDLTRDELRALAFGWLARPAQLLHLLLEAAHTAEQDTQAADETDAAEPEAGADAAGADAAESEASEDDTDADPEPEPDPDAERVDPLAESRSTALSQEALDLFRAADLTTLAPSVQLFVHLHQEVLDGTPGVARVEGIGPHLLEQVVGLVAHTRVTVTPVVDLADRHAVDGYEFPQAVRHRTRLRMPAEAAPHATRVTGNSQRIDLDHPTPYDPTGPPKQTGDHNAAPLGRTTHRAKTHLGYRVLQIGVDAWLWRTPHGLWRVVDPRGTHPISDFDAEGFTSPDPLQRSLARLWWEHCASKAA</sequence>
<dbReference type="EMBL" id="BAAAQR010000013">
    <property type="protein sequence ID" value="GAA2153034.1"/>
    <property type="molecule type" value="Genomic_DNA"/>
</dbReference>
<evidence type="ECO:0008006" key="4">
    <source>
        <dbReference type="Google" id="ProtNLM"/>
    </source>
</evidence>
<feature type="compositionally biased region" description="Low complexity" evidence="1">
    <location>
        <begin position="286"/>
        <end position="297"/>
    </location>
</feature>
<gene>
    <name evidence="2" type="ORF">GCM10009844_36890</name>
</gene>
<accession>A0ABN3A359</accession>
<dbReference type="Proteomes" id="UP001501771">
    <property type="component" value="Unassembled WGS sequence"/>
</dbReference>
<evidence type="ECO:0000313" key="3">
    <source>
        <dbReference type="Proteomes" id="UP001501771"/>
    </source>
</evidence>
<feature type="region of interest" description="Disordered" evidence="1">
    <location>
        <begin position="272"/>
        <end position="330"/>
    </location>
</feature>
<proteinExistence type="predicted"/>
<name>A0ABN3A359_9ACTN</name>
<feature type="compositionally biased region" description="Acidic residues" evidence="1">
    <location>
        <begin position="298"/>
        <end position="317"/>
    </location>
</feature>
<reference evidence="2 3" key="1">
    <citation type="journal article" date="2019" name="Int. J. Syst. Evol. Microbiol.">
        <title>The Global Catalogue of Microorganisms (GCM) 10K type strain sequencing project: providing services to taxonomists for standard genome sequencing and annotation.</title>
        <authorList>
            <consortium name="The Broad Institute Genomics Platform"/>
            <consortium name="The Broad Institute Genome Sequencing Center for Infectious Disease"/>
            <person name="Wu L."/>
            <person name="Ma J."/>
        </authorList>
    </citation>
    <scope>NUCLEOTIDE SEQUENCE [LARGE SCALE GENOMIC DNA]</scope>
    <source>
        <strain evidence="2 3">JCM 16022</strain>
    </source>
</reference>
<protein>
    <recommendedName>
        <fullName evidence="4">DUF222 domain-containing protein</fullName>
    </recommendedName>
</protein>
<keyword evidence="3" id="KW-1185">Reference proteome</keyword>
<feature type="region of interest" description="Disordered" evidence="1">
    <location>
        <begin position="427"/>
        <end position="467"/>
    </location>
</feature>
<organism evidence="2 3">
    <name type="scientific">Nocardioides koreensis</name>
    <dbReference type="NCBI Taxonomy" id="433651"/>
    <lineage>
        <taxon>Bacteria</taxon>
        <taxon>Bacillati</taxon>
        <taxon>Actinomycetota</taxon>
        <taxon>Actinomycetes</taxon>
        <taxon>Propionibacteriales</taxon>
        <taxon>Nocardioidaceae</taxon>
        <taxon>Nocardioides</taxon>
    </lineage>
</organism>
<comment type="caution">
    <text evidence="2">The sequence shown here is derived from an EMBL/GenBank/DDBJ whole genome shotgun (WGS) entry which is preliminary data.</text>
</comment>
<dbReference type="RefSeq" id="WP_344155799.1">
    <property type="nucleotide sequence ID" value="NZ_BAAAQR010000013.1"/>
</dbReference>